<evidence type="ECO:0000313" key="2">
    <source>
        <dbReference type="Proteomes" id="UP000036338"/>
    </source>
</evidence>
<name>A0A0J5X0Q3_BURCE</name>
<dbReference type="AlphaFoldDB" id="A0A0J5X0Q3"/>
<proteinExistence type="predicted"/>
<sequence length="61" mass="7247">MQTSAQDRDEWRYYPEGLAPRSAGHVVRMHFMRIDFCDEFALRSLSDAHDQVDTRCRRMGK</sequence>
<organism evidence="1 2">
    <name type="scientific">Burkholderia cepacia</name>
    <name type="common">Pseudomonas cepacia</name>
    <dbReference type="NCBI Taxonomy" id="292"/>
    <lineage>
        <taxon>Bacteria</taxon>
        <taxon>Pseudomonadati</taxon>
        <taxon>Pseudomonadota</taxon>
        <taxon>Betaproteobacteria</taxon>
        <taxon>Burkholderiales</taxon>
        <taxon>Burkholderiaceae</taxon>
        <taxon>Burkholderia</taxon>
        <taxon>Burkholderia cepacia complex</taxon>
    </lineage>
</organism>
<comment type="caution">
    <text evidence="1">The sequence shown here is derived from an EMBL/GenBank/DDBJ whole genome shotgun (WGS) entry which is preliminary data.</text>
</comment>
<evidence type="ECO:0000313" key="1">
    <source>
        <dbReference type="EMBL" id="KML56597.1"/>
    </source>
</evidence>
<dbReference type="Proteomes" id="UP000036338">
    <property type="component" value="Unassembled WGS sequence"/>
</dbReference>
<dbReference type="EMBL" id="LDWR01000026">
    <property type="protein sequence ID" value="KML56597.1"/>
    <property type="molecule type" value="Genomic_DNA"/>
</dbReference>
<accession>A0A0J5X0Q3</accession>
<gene>
    <name evidence="1" type="ORF">VL15_16175</name>
</gene>
<protein>
    <submittedName>
        <fullName evidence="1">Uncharacterized protein</fullName>
    </submittedName>
</protein>
<dbReference type="PATRIC" id="fig|292.27.peg.3212"/>
<reference evidence="1 2" key="1">
    <citation type="submission" date="2015-05" db="EMBL/GenBank/DDBJ databases">
        <title>Draft genome of Burkholderia cepacia LK29.</title>
        <authorList>
            <person name="Chan X.Y."/>
        </authorList>
    </citation>
    <scope>NUCLEOTIDE SEQUENCE [LARGE SCALE GENOMIC DNA]</scope>
    <source>
        <strain evidence="1 2">LK29</strain>
    </source>
</reference>